<dbReference type="InterPro" id="IPR000215">
    <property type="entry name" value="Serpin_fam"/>
</dbReference>
<dbReference type="GO" id="GO:0005615">
    <property type="term" value="C:extracellular space"/>
    <property type="evidence" value="ECO:0007669"/>
    <property type="project" value="InterPro"/>
</dbReference>
<dbReference type="SMART" id="SM00093">
    <property type="entry name" value="SERPIN"/>
    <property type="match status" value="1"/>
</dbReference>
<accession>A0A2J7QTC7</accession>
<gene>
    <name evidence="7" type="ORF">B7P43_G09334</name>
</gene>
<dbReference type="Gene3D" id="2.30.39.10">
    <property type="entry name" value="Alpha-1-antitrypsin, domain 1"/>
    <property type="match status" value="1"/>
</dbReference>
<protein>
    <recommendedName>
        <fullName evidence="6">Serpin domain-containing protein</fullName>
    </recommendedName>
</protein>
<evidence type="ECO:0000259" key="6">
    <source>
        <dbReference type="SMART" id="SM00093"/>
    </source>
</evidence>
<dbReference type="CDD" id="cd00172">
    <property type="entry name" value="serpin"/>
    <property type="match status" value="1"/>
</dbReference>
<reference evidence="7 8" key="1">
    <citation type="submission" date="2017-12" db="EMBL/GenBank/DDBJ databases">
        <title>Hemimetabolous genomes reveal molecular basis of termite eusociality.</title>
        <authorList>
            <person name="Harrison M.C."/>
            <person name="Jongepier E."/>
            <person name="Robertson H.M."/>
            <person name="Arning N."/>
            <person name="Bitard-Feildel T."/>
            <person name="Chao H."/>
            <person name="Childers C.P."/>
            <person name="Dinh H."/>
            <person name="Doddapaneni H."/>
            <person name="Dugan S."/>
            <person name="Gowin J."/>
            <person name="Greiner C."/>
            <person name="Han Y."/>
            <person name="Hu H."/>
            <person name="Hughes D.S.T."/>
            <person name="Huylmans A.-K."/>
            <person name="Kemena C."/>
            <person name="Kremer L.P.M."/>
            <person name="Lee S.L."/>
            <person name="Lopez-Ezquerra A."/>
            <person name="Mallet L."/>
            <person name="Monroy-Kuhn J.M."/>
            <person name="Moser A."/>
            <person name="Murali S.C."/>
            <person name="Muzny D.M."/>
            <person name="Otani S."/>
            <person name="Piulachs M.-D."/>
            <person name="Poelchau M."/>
            <person name="Qu J."/>
            <person name="Schaub F."/>
            <person name="Wada-Katsumata A."/>
            <person name="Worley K.C."/>
            <person name="Xie Q."/>
            <person name="Ylla G."/>
            <person name="Poulsen M."/>
            <person name="Gibbs R.A."/>
            <person name="Schal C."/>
            <person name="Richards S."/>
            <person name="Belles X."/>
            <person name="Korb J."/>
            <person name="Bornberg-Bauer E."/>
        </authorList>
    </citation>
    <scope>NUCLEOTIDE SEQUENCE [LARGE SCALE GENOMIC DNA]</scope>
    <source>
        <tissue evidence="7">Whole body</tissue>
    </source>
</reference>
<dbReference type="InterPro" id="IPR042178">
    <property type="entry name" value="Serpin_sf_1"/>
</dbReference>
<feature type="signal peptide" evidence="5">
    <location>
        <begin position="1"/>
        <end position="19"/>
    </location>
</feature>
<dbReference type="AlphaFoldDB" id="A0A2J7QTC7"/>
<dbReference type="EMBL" id="NEVH01011197">
    <property type="protein sequence ID" value="PNF31824.1"/>
    <property type="molecule type" value="Genomic_DNA"/>
</dbReference>
<evidence type="ECO:0000256" key="3">
    <source>
        <dbReference type="ARBA" id="ARBA00022900"/>
    </source>
</evidence>
<organism evidence="7 8">
    <name type="scientific">Cryptotermes secundus</name>
    <dbReference type="NCBI Taxonomy" id="105785"/>
    <lineage>
        <taxon>Eukaryota</taxon>
        <taxon>Metazoa</taxon>
        <taxon>Ecdysozoa</taxon>
        <taxon>Arthropoda</taxon>
        <taxon>Hexapoda</taxon>
        <taxon>Insecta</taxon>
        <taxon>Pterygota</taxon>
        <taxon>Neoptera</taxon>
        <taxon>Polyneoptera</taxon>
        <taxon>Dictyoptera</taxon>
        <taxon>Blattodea</taxon>
        <taxon>Blattoidea</taxon>
        <taxon>Termitoidae</taxon>
        <taxon>Kalotermitidae</taxon>
        <taxon>Cryptotermitinae</taxon>
        <taxon>Cryptotermes</taxon>
    </lineage>
</organism>
<dbReference type="Pfam" id="PF00079">
    <property type="entry name" value="Serpin"/>
    <property type="match status" value="2"/>
</dbReference>
<dbReference type="Proteomes" id="UP000235965">
    <property type="component" value="Unassembled WGS sequence"/>
</dbReference>
<dbReference type="InterPro" id="IPR023795">
    <property type="entry name" value="Serpin_CS"/>
</dbReference>
<dbReference type="Gene3D" id="3.30.497.10">
    <property type="entry name" value="Antithrombin, subunit I, domain 2"/>
    <property type="match status" value="2"/>
</dbReference>
<dbReference type="InterPro" id="IPR023796">
    <property type="entry name" value="Serpin_dom"/>
</dbReference>
<feature type="domain" description="Serpin" evidence="6">
    <location>
        <begin position="71"/>
        <end position="488"/>
    </location>
</feature>
<evidence type="ECO:0000256" key="5">
    <source>
        <dbReference type="SAM" id="SignalP"/>
    </source>
</evidence>
<dbReference type="PANTHER" id="PTHR11461">
    <property type="entry name" value="SERINE PROTEASE INHIBITOR, SERPIN"/>
    <property type="match status" value="1"/>
</dbReference>
<evidence type="ECO:0000256" key="1">
    <source>
        <dbReference type="ARBA" id="ARBA00009500"/>
    </source>
</evidence>
<keyword evidence="8" id="KW-1185">Reference proteome</keyword>
<keyword evidence="3" id="KW-0722">Serine protease inhibitor</keyword>
<comment type="similarity">
    <text evidence="1 4">Belongs to the serpin family.</text>
</comment>
<keyword evidence="5" id="KW-0732">Signal</keyword>
<sequence>MSTILWLLFLASCVTTAWMHYADSQDKGSSSIVFPSSVVSAPAATAHRDRNADRLHRPYFHAVEALFAVSTRLNALLGSHAEGNVLFSPVTTTTALAELLLGARGSTRSQILNILTAANRTNDTAEATAAEFHQHLNSLLRNLKTSAVFDNSYYLHLSSAFFFRLGLSPFSSFINAATELYAMDLFYLDFGGDPSGSLEILNRWAALNTLGAIDRVFSHPLPATTAAVLTNAIYFKGAWETPFNSQYTVPGKFKYNDTDSLDVQFMRGQFNLKYSESHRLGCRLVCIPYKHGQAAMYAILPDTGDMYNIHQFATGLSLDDFTELVDSATTTSVTLIMPKMRLAQNFSIRKAFSLLQKQAESQIQEERFSSNPHQNNTDESELTCCSSNCSENCQGFCTSEDRDVNSDEGSFSFNMSGITNHKNFQINDIIEHVFLDVDEAGTVAAAVGSTLVDYSGEFKDFKMDRPFLFFIKHEITGSLLFWGIIVDPTNGNA</sequence>
<evidence type="ECO:0000256" key="4">
    <source>
        <dbReference type="RuleBase" id="RU000411"/>
    </source>
</evidence>
<dbReference type="PANTHER" id="PTHR11461:SF211">
    <property type="entry name" value="GH10112P-RELATED"/>
    <property type="match status" value="1"/>
</dbReference>
<evidence type="ECO:0000256" key="2">
    <source>
        <dbReference type="ARBA" id="ARBA00022690"/>
    </source>
</evidence>
<dbReference type="InterPro" id="IPR042185">
    <property type="entry name" value="Serpin_sf_2"/>
</dbReference>
<dbReference type="EMBL" id="NEVH01011197">
    <property type="protein sequence ID" value="PNF31825.1"/>
    <property type="molecule type" value="Genomic_DNA"/>
</dbReference>
<dbReference type="PROSITE" id="PS00284">
    <property type="entry name" value="SERPIN"/>
    <property type="match status" value="1"/>
</dbReference>
<comment type="caution">
    <text evidence="7">The sequence shown here is derived from an EMBL/GenBank/DDBJ whole genome shotgun (WGS) entry which is preliminary data.</text>
</comment>
<evidence type="ECO:0000313" key="7">
    <source>
        <dbReference type="EMBL" id="PNF31825.1"/>
    </source>
</evidence>
<dbReference type="SUPFAM" id="SSF56574">
    <property type="entry name" value="Serpins"/>
    <property type="match status" value="1"/>
</dbReference>
<dbReference type="InterPro" id="IPR036186">
    <property type="entry name" value="Serpin_sf"/>
</dbReference>
<dbReference type="InParanoid" id="A0A2J7QTC7"/>
<feature type="chain" id="PRO_5014559403" description="Serpin domain-containing protein" evidence="5">
    <location>
        <begin position="20"/>
        <end position="493"/>
    </location>
</feature>
<dbReference type="OrthoDB" id="9518664at2759"/>
<dbReference type="GO" id="GO:0004867">
    <property type="term" value="F:serine-type endopeptidase inhibitor activity"/>
    <property type="evidence" value="ECO:0007669"/>
    <property type="project" value="UniProtKB-KW"/>
</dbReference>
<name>A0A2J7QTC7_9NEOP</name>
<keyword evidence="2" id="KW-0646">Protease inhibitor</keyword>
<proteinExistence type="inferred from homology"/>
<evidence type="ECO:0000313" key="8">
    <source>
        <dbReference type="Proteomes" id="UP000235965"/>
    </source>
</evidence>
<dbReference type="STRING" id="105785.A0A2J7QTC7"/>